<keyword evidence="3" id="KW-0268">Exocytosis</keyword>
<keyword evidence="4" id="KW-0964">Secreted</keyword>
<feature type="repeat" description="ANK" evidence="16">
    <location>
        <begin position="1035"/>
        <end position="1067"/>
    </location>
</feature>
<feature type="repeat" description="ANK" evidence="16">
    <location>
        <begin position="976"/>
        <end position="998"/>
    </location>
</feature>
<keyword evidence="10 16" id="KW-0040">ANK repeat</keyword>
<feature type="repeat" description="ANK" evidence="16">
    <location>
        <begin position="1164"/>
        <end position="1196"/>
    </location>
</feature>
<evidence type="ECO:0000256" key="9">
    <source>
        <dbReference type="ARBA" id="ARBA00023028"/>
    </source>
</evidence>
<protein>
    <recommendedName>
        <fullName evidence="15">Alpha-latrotoxin</fullName>
    </recommendedName>
</protein>
<feature type="repeat" description="ANK" evidence="16">
    <location>
        <begin position="844"/>
        <end position="876"/>
    </location>
</feature>
<dbReference type="SUPFAM" id="SSF48403">
    <property type="entry name" value="Ankyrin repeat"/>
    <property type="match status" value="4"/>
</dbReference>
<evidence type="ECO:0000256" key="4">
    <source>
        <dbReference type="ARBA" id="ARBA00022525"/>
    </source>
</evidence>
<dbReference type="GO" id="GO:0044218">
    <property type="term" value="C:other organism cell membrane"/>
    <property type="evidence" value="ECO:0007669"/>
    <property type="project" value="UniProtKB-KW"/>
</dbReference>
<feature type="repeat" description="ANK" evidence="16">
    <location>
        <begin position="1430"/>
        <end position="1462"/>
    </location>
</feature>
<sequence length="2016" mass="227906">MRLQCVKEDLKTTDITKVSSKKITRKEVIAKEENKLFEDLYNDFTHIRDIYTLEKMKKYTDIALSADPRSKEGQILITRTLQVAGEHFNNTLFSPKLSDTAADFLLSVLPTNLAEVITSLRNSLSHLEAFCLRCEIEENANAFFANIQTDISKISSTISDILYRTKVSFITTLLKEMTNRESISGKKMFFEQNDISVASVTKVLEEAKHSNLGEIGQLEKLVINLEREFDKEINYSKQMFHRLHDIIEDRPSVILQQTEDVAIKLRDSLLSSDTKEIIKFVEHVLLNAGSPSLLTENEYFVADGKIDTDKVTEIIENIFVKVNLRENREMLNLIKERDTNDFFPQGDELLQRLPDETDMAEYCNPEDIKMVKKLVSDVAALTKSKLWREKERFRRILSKITEKRMKFKNIHEELSETLKCSFEIVHTAEKFYSSIAMMSDICQFQKQLESFVQEMDLKSFADELYPIVENINSRGLLKSGARNEALEKALLDIFDFVLFRMGNVKWIKEFRHMIHGKKAKSYTFVKNVYTLKPDFAKQLPLKISLLKSVLKNHDLENLSSKKLQACEKDLELQTLVEMLVLDILSVIEGLPKQLTHINFYLDSCFPTAYGRNLRNHIAHGNALVDMLLGRNFANILLNAQKIIEVKDILQEKLGKKVENDPLKSRRYHDMDVSIMKKQKQFFVSLTEVIDEKRVKDFMNEGVDIHGRDLNSCTALHFAARAPNSEMLKFLLMFNLDINAKDDSHQTALHAAADSGRERIVEYLIEEMKMPVDSQDINGRTSMHIASMKGHEGVVRMLLRHKANTILKDIFGHAALHYAVMENHYDISNLLLENETDVDANRTYYGFTALHLAAAKGHLNLVDNLLKKEAKVNSKSDMDFVPLHYAACGGHYEIAKSLLNKGADANARTVQGLTPLHLAVDNGDVETIALLLQHGAEVDAMYLHGFTPLHFAAGYGRLAASKLLMQAGAIASLRTGDGSTPLDIAAECGHCELVEELLNGADISSKIQALRTAAFKGNLKLVELIFNSGMDIKFLHDSSALHLAAEEGHVDTVKFLLLKGADINSQDCNGDTALHLSSPKGHKEVVHLLIQMKADILIKNKSGTFPLEIIIKTGMTNFLIKEEVVFDFSYGNDISPFHYGAFYGDVDFVNYCIQKGCYVDIRTESGSTALHMATLGGRAEVIKFLLDKGSDINALDQKGCTALKHAVNSNNRKVFELLIKSGAILIDAQERSLFLSAVTQGHEDIVDYFLSKNPDVVAADPQNGDYPLHTAVYFGHVTIVKKLLEKCNKDELNILDKNFHPPLLIATEKDHCEIAQLLLSKGADPGVSSKFGDFPLLQAVTKGNFKMVEILLKPGADYLNKDTKVKNSVLHIAAASGSLEIIESLIDKKVDINFRDSSGATPIHMAAKEGHRNVLEYFLNLGMDVDERGENGWTSLHYAASGNHSKICRFLFEKGANVNAVSKDGATPLHTAAEMGKLDALLALLEIGAFYDAKDENKKTPLKVAKWWDIRLRVSLMFATNMFSAVQSNNPSTLESILMAGLDVLKFNFVNVKNAKNTASIHYAAWKGLKRIISILLRYKANPNSLTKNGWTSLHYASQFSHYEIVKELLCHGAIFEALSDSGKTPLHYSTDQNIVAILEFLEKIFYKIKNNDRSCLQELKAIENMDIVKAVVRAKNLEGRTLTSVAIANNHPNISELKEIFQTDVSVSLKMAEMFYKQGNYEESFNFYQKVLQKRMSIFDQDDPAVLEIQKQLASLLVHKGEYQEALILAKEACETLENILGDKNKEAFKAKCLFASILERAGREQQAIKVYEEISEQQREVLGLNHRDTLETLTDIAKLLYKENEFEKALKEYEQIFKSLTENYEISPWTLRIQTNIARILRKQEKFSEALELFRNIFQAKEKIFGIHNQETLETSTEIAVTLLCMGQEEESLKVLRKNLELQFNLLGANHPDTLQTRYYIADILYSERKFSEVLDIYEKDLNSRILSLGANHPSIEETEKRIDIINSLIKNPVL</sequence>
<dbReference type="PROSITE" id="PS50297">
    <property type="entry name" value="ANK_REP_REGION"/>
    <property type="match status" value="18"/>
</dbReference>
<keyword evidence="9" id="KW-0638">Presynaptic neurotoxin</keyword>
<keyword evidence="8" id="KW-0677">Repeat</keyword>
<feature type="repeat" description="ANK" evidence="16">
    <location>
        <begin position="1297"/>
        <end position="1329"/>
    </location>
</feature>
<dbReference type="GO" id="GO:0006887">
    <property type="term" value="P:exocytosis"/>
    <property type="evidence" value="ECO:0007669"/>
    <property type="project" value="UniProtKB-KW"/>
</dbReference>
<evidence type="ECO:0000313" key="18">
    <source>
        <dbReference type="Proteomes" id="UP000807504"/>
    </source>
</evidence>
<dbReference type="GO" id="GO:0090729">
    <property type="term" value="F:toxin activity"/>
    <property type="evidence" value="ECO:0007669"/>
    <property type="project" value="UniProtKB-KW"/>
</dbReference>
<feature type="repeat" description="ANK" evidence="16">
    <location>
        <begin position="877"/>
        <end position="909"/>
    </location>
</feature>
<evidence type="ECO:0000256" key="14">
    <source>
        <dbReference type="ARBA" id="ARBA00049715"/>
    </source>
</evidence>
<keyword evidence="7" id="KW-0528">Neurotoxin</keyword>
<gene>
    <name evidence="17" type="ORF">HNY73_017769</name>
</gene>
<dbReference type="InterPro" id="IPR019734">
    <property type="entry name" value="TPR_rpt"/>
</dbReference>
<dbReference type="SUPFAM" id="SSF48452">
    <property type="entry name" value="TPR-like"/>
    <property type="match status" value="2"/>
</dbReference>
<feature type="repeat" description="ANK" evidence="16">
    <location>
        <begin position="777"/>
        <end position="809"/>
    </location>
</feature>
<dbReference type="Gene3D" id="1.25.40.10">
    <property type="entry name" value="Tetratricopeptide repeat domain"/>
    <property type="match status" value="2"/>
</dbReference>
<dbReference type="InterPro" id="IPR036770">
    <property type="entry name" value="Ankyrin_rpt-contain_sf"/>
</dbReference>
<dbReference type="Pfam" id="PF00023">
    <property type="entry name" value="Ank"/>
    <property type="match status" value="3"/>
</dbReference>
<dbReference type="InterPro" id="IPR011990">
    <property type="entry name" value="TPR-like_helical_dom_sf"/>
</dbReference>
<dbReference type="Pfam" id="PF12796">
    <property type="entry name" value="Ank_2"/>
    <property type="match status" value="8"/>
</dbReference>
<proteinExistence type="inferred from homology"/>
<dbReference type="EMBL" id="JABXBU010002228">
    <property type="protein sequence ID" value="KAF8770212.1"/>
    <property type="molecule type" value="Genomic_DNA"/>
</dbReference>
<evidence type="ECO:0000256" key="10">
    <source>
        <dbReference type="ARBA" id="ARBA00023043"/>
    </source>
</evidence>
<keyword evidence="5" id="KW-1052">Target cell membrane</keyword>
<feature type="repeat" description="ANK" evidence="16">
    <location>
        <begin position="943"/>
        <end position="975"/>
    </location>
</feature>
<evidence type="ECO:0000256" key="2">
    <source>
        <dbReference type="ARBA" id="ARBA00004613"/>
    </source>
</evidence>
<feature type="repeat" description="ANK" evidence="16">
    <location>
        <begin position="1397"/>
        <end position="1429"/>
    </location>
</feature>
<dbReference type="PANTHER" id="PTHR24198">
    <property type="entry name" value="ANKYRIN REPEAT AND PROTEIN KINASE DOMAIN-CONTAINING PROTEIN"/>
    <property type="match status" value="1"/>
</dbReference>
<comment type="similarity">
    <text evidence="13">Belongs to the cationic peptide 01 (latrotoxin) family. 03 (alpha-latrotoxin) subfamily.</text>
</comment>
<reference evidence="17" key="1">
    <citation type="journal article" date="2020" name="bioRxiv">
        <title>Chromosome-level reference genome of the European wasp spider Argiope bruennichi: a resource for studies on range expansion and evolutionary adaptation.</title>
        <authorList>
            <person name="Sheffer M.M."/>
            <person name="Hoppe A."/>
            <person name="Krehenwinkel H."/>
            <person name="Uhl G."/>
            <person name="Kuss A.W."/>
            <person name="Jensen L."/>
            <person name="Jensen C."/>
            <person name="Gillespie R.G."/>
            <person name="Hoff K.J."/>
            <person name="Prost S."/>
        </authorList>
    </citation>
    <scope>NUCLEOTIDE SEQUENCE</scope>
</reference>
<feature type="repeat" description="ANK" evidence="16">
    <location>
        <begin position="810"/>
        <end position="842"/>
    </location>
</feature>
<evidence type="ECO:0000256" key="12">
    <source>
        <dbReference type="ARBA" id="ARBA00023298"/>
    </source>
</evidence>
<evidence type="ECO:0000256" key="7">
    <source>
        <dbReference type="ARBA" id="ARBA00022699"/>
    </source>
</evidence>
<dbReference type="PROSITE" id="PS50088">
    <property type="entry name" value="ANK_REPEAT"/>
    <property type="match status" value="19"/>
</dbReference>
<feature type="repeat" description="ANK" evidence="16">
    <location>
        <begin position="910"/>
        <end position="942"/>
    </location>
</feature>
<evidence type="ECO:0000256" key="13">
    <source>
        <dbReference type="ARBA" id="ARBA00049657"/>
    </source>
</evidence>
<comment type="subcellular location">
    <subcellularLocation>
        <location evidence="2">Secreted</location>
    </subcellularLocation>
    <subcellularLocation>
        <location evidence="1">Target cell membrane</location>
    </subcellularLocation>
</comment>
<evidence type="ECO:0000256" key="5">
    <source>
        <dbReference type="ARBA" id="ARBA00022537"/>
    </source>
</evidence>
<feature type="repeat" description="ANK" evidence="16">
    <location>
        <begin position="1262"/>
        <end position="1285"/>
    </location>
</feature>
<reference evidence="17" key="2">
    <citation type="submission" date="2020-06" db="EMBL/GenBank/DDBJ databases">
        <authorList>
            <person name="Sheffer M."/>
        </authorList>
    </citation>
    <scope>NUCLEOTIDE SEQUENCE</scope>
</reference>
<feature type="repeat" description="ANK" evidence="16">
    <location>
        <begin position="1330"/>
        <end position="1362"/>
    </location>
</feature>
<keyword evidence="6" id="KW-0800">Toxin</keyword>
<keyword evidence="12" id="KW-1053">Target membrane</keyword>
<feature type="repeat" description="ANK" evidence="16">
    <location>
        <begin position="710"/>
        <end position="742"/>
    </location>
</feature>
<dbReference type="PRINTS" id="PR01415">
    <property type="entry name" value="ANKYRIN"/>
</dbReference>
<organism evidence="17 18">
    <name type="scientific">Argiope bruennichi</name>
    <name type="common">Wasp spider</name>
    <name type="synonym">Aranea bruennichi</name>
    <dbReference type="NCBI Taxonomy" id="94029"/>
    <lineage>
        <taxon>Eukaryota</taxon>
        <taxon>Metazoa</taxon>
        <taxon>Ecdysozoa</taxon>
        <taxon>Arthropoda</taxon>
        <taxon>Chelicerata</taxon>
        <taxon>Arachnida</taxon>
        <taxon>Araneae</taxon>
        <taxon>Araneomorphae</taxon>
        <taxon>Entelegynae</taxon>
        <taxon>Araneoidea</taxon>
        <taxon>Araneidae</taxon>
        <taxon>Argiope</taxon>
    </lineage>
</organism>
<dbReference type="SMART" id="SM00248">
    <property type="entry name" value="ANK"/>
    <property type="match status" value="26"/>
</dbReference>
<dbReference type="Proteomes" id="UP000807504">
    <property type="component" value="Unassembled WGS sequence"/>
</dbReference>
<evidence type="ECO:0000256" key="1">
    <source>
        <dbReference type="ARBA" id="ARBA00004175"/>
    </source>
</evidence>
<evidence type="ECO:0000256" key="15">
    <source>
        <dbReference type="ARBA" id="ARBA00049811"/>
    </source>
</evidence>
<feature type="repeat" description="ANK" evidence="16">
    <location>
        <begin position="1364"/>
        <end position="1396"/>
    </location>
</feature>
<comment type="caution">
    <text evidence="17">The sequence shown here is derived from an EMBL/GenBank/DDBJ whole genome shotgun (WGS) entry which is preliminary data.</text>
</comment>
<feature type="repeat" description="ANK" evidence="16">
    <location>
        <begin position="1463"/>
        <end position="1495"/>
    </location>
</feature>
<dbReference type="GO" id="GO:0005737">
    <property type="term" value="C:cytoplasm"/>
    <property type="evidence" value="ECO:0007669"/>
    <property type="project" value="TreeGrafter"/>
</dbReference>
<evidence type="ECO:0000256" key="8">
    <source>
        <dbReference type="ARBA" id="ARBA00022737"/>
    </source>
</evidence>
<evidence type="ECO:0000313" key="17">
    <source>
        <dbReference type="EMBL" id="KAF8770212.1"/>
    </source>
</evidence>
<feature type="repeat" description="ANK" evidence="16">
    <location>
        <begin position="1588"/>
        <end position="1620"/>
    </location>
</feature>
<keyword evidence="18" id="KW-1185">Reference proteome</keyword>
<dbReference type="GO" id="GO:0005576">
    <property type="term" value="C:extracellular region"/>
    <property type="evidence" value="ECO:0007669"/>
    <property type="project" value="UniProtKB-SubCell"/>
</dbReference>
<comment type="subunit">
    <text evidence="14">Homotetramer in membranes.</text>
</comment>
<dbReference type="Gene3D" id="1.25.40.20">
    <property type="entry name" value="Ankyrin repeat-containing domain"/>
    <property type="match status" value="6"/>
</dbReference>
<accession>A0A8T0EAT2</accession>
<dbReference type="InterPro" id="IPR002110">
    <property type="entry name" value="Ankyrin_rpt"/>
</dbReference>
<evidence type="ECO:0000256" key="11">
    <source>
        <dbReference type="ARBA" id="ARBA00023136"/>
    </source>
</evidence>
<evidence type="ECO:0000256" key="6">
    <source>
        <dbReference type="ARBA" id="ARBA00022656"/>
    </source>
</evidence>
<keyword evidence="11" id="KW-0472">Membrane</keyword>
<feature type="repeat" description="ANK" evidence="16">
    <location>
        <begin position="1068"/>
        <end position="1100"/>
    </location>
</feature>
<name>A0A8T0EAT2_ARGBR</name>
<dbReference type="GO" id="GO:0044231">
    <property type="term" value="C:host cell presynaptic membrane"/>
    <property type="evidence" value="ECO:0007669"/>
    <property type="project" value="UniProtKB-KW"/>
</dbReference>
<evidence type="ECO:0000256" key="3">
    <source>
        <dbReference type="ARBA" id="ARBA00022483"/>
    </source>
</evidence>
<dbReference type="Pfam" id="PF13424">
    <property type="entry name" value="TPR_12"/>
    <property type="match status" value="3"/>
</dbReference>
<dbReference type="SMART" id="SM00028">
    <property type="entry name" value="TPR"/>
    <property type="match status" value="5"/>
</dbReference>
<dbReference type="PANTHER" id="PTHR24198:SF165">
    <property type="entry name" value="ANKYRIN REPEAT-CONTAINING PROTEIN-RELATED"/>
    <property type="match status" value="1"/>
</dbReference>
<evidence type="ECO:0000256" key="16">
    <source>
        <dbReference type="PROSITE-ProRule" id="PRU00023"/>
    </source>
</evidence>